<dbReference type="EMBL" id="LAOC01000001">
    <property type="protein sequence ID" value="KJV79207.1"/>
    <property type="molecule type" value="Genomic_DNA"/>
</dbReference>
<sequence length="43" mass="5363">MEEDRWIEKLTSYAEIKSLCDSKFLALEKYKLRTYNNRRIFFI</sequence>
<dbReference type="PATRIC" id="fig|1359199.3.peg.1342"/>
<comment type="caution">
    <text evidence="1">The sequence shown here is derived from an EMBL/GenBank/DDBJ whole genome shotgun (WGS) entry which is preliminary data.</text>
</comment>
<gene>
    <name evidence="1" type="ORF">RMAECT_1359</name>
</gene>
<protein>
    <submittedName>
        <fullName evidence="1">Uncharacterized protein</fullName>
    </submittedName>
</protein>
<proteinExistence type="predicted"/>
<name>A0A0F3PGZ4_RICRH</name>
<reference evidence="1 2" key="1">
    <citation type="submission" date="2015-01" db="EMBL/GenBank/DDBJ databases">
        <title>Genome Sequencing of Rickettsiales.</title>
        <authorList>
            <person name="Daugherty S.C."/>
            <person name="Su Q."/>
            <person name="Abolude K."/>
            <person name="Beier-Sexton M."/>
            <person name="Carlyon J.A."/>
            <person name="Carter R."/>
            <person name="Day N.P."/>
            <person name="Dumler S.J."/>
            <person name="Dyachenko V."/>
            <person name="Godinez A."/>
            <person name="Kurtti T.J."/>
            <person name="Lichay M."/>
            <person name="Mullins K.E."/>
            <person name="Ott S."/>
            <person name="Pappas-Brown V."/>
            <person name="Paris D.H."/>
            <person name="Patel P."/>
            <person name="Richards A.L."/>
            <person name="Sadzewicz L."/>
            <person name="Sears K."/>
            <person name="Seidman D."/>
            <person name="Sengamalay N."/>
            <person name="Stenos J."/>
            <person name="Tallon L.J."/>
            <person name="Vincent G."/>
            <person name="Fraser C.M."/>
            <person name="Munderloh U."/>
            <person name="Dunning-Hotopp J.C."/>
        </authorList>
    </citation>
    <scope>NUCLEOTIDE SEQUENCE [LARGE SCALE GENOMIC DNA]</scope>
    <source>
        <strain evidence="1 2">Ect</strain>
    </source>
</reference>
<accession>A0A0F3PGZ4</accession>
<evidence type="ECO:0000313" key="2">
    <source>
        <dbReference type="Proteomes" id="UP000033591"/>
    </source>
</evidence>
<organism evidence="1 2">
    <name type="scientific">Rickettsia rhipicephali str. Ect</name>
    <dbReference type="NCBI Taxonomy" id="1359199"/>
    <lineage>
        <taxon>Bacteria</taxon>
        <taxon>Pseudomonadati</taxon>
        <taxon>Pseudomonadota</taxon>
        <taxon>Alphaproteobacteria</taxon>
        <taxon>Rickettsiales</taxon>
        <taxon>Rickettsiaceae</taxon>
        <taxon>Rickettsieae</taxon>
        <taxon>Rickettsia</taxon>
        <taxon>spotted fever group</taxon>
    </lineage>
</organism>
<evidence type="ECO:0000313" key="1">
    <source>
        <dbReference type="EMBL" id="KJV79207.1"/>
    </source>
</evidence>
<dbReference type="Proteomes" id="UP000033591">
    <property type="component" value="Unassembled WGS sequence"/>
</dbReference>
<dbReference type="AlphaFoldDB" id="A0A0F3PGZ4"/>